<proteinExistence type="inferred from homology"/>
<dbReference type="InterPro" id="IPR056436">
    <property type="entry name" value="Znf-C2H2_ZIC1-5/GLI1-3-like"/>
</dbReference>
<evidence type="ECO:0000256" key="8">
    <source>
        <dbReference type="ARBA" id="ARBA00023242"/>
    </source>
</evidence>
<keyword evidence="4" id="KW-0677">Repeat</keyword>
<dbReference type="PANTHER" id="PTHR45718:SF8">
    <property type="entry name" value="GLIS FAMILY ZINC FINGER 2"/>
    <property type="match status" value="1"/>
</dbReference>
<dbReference type="PROSITE" id="PS50157">
    <property type="entry name" value="ZINC_FINGER_C2H2_2"/>
    <property type="match status" value="3"/>
</dbReference>
<dbReference type="PROSITE" id="PS00028">
    <property type="entry name" value="ZINC_FINGER_C2H2_1"/>
    <property type="match status" value="3"/>
</dbReference>
<evidence type="ECO:0000256" key="7">
    <source>
        <dbReference type="ARBA" id="ARBA00023125"/>
    </source>
</evidence>
<dbReference type="SUPFAM" id="SSF57667">
    <property type="entry name" value="beta-beta-alpha zinc fingers"/>
    <property type="match status" value="3"/>
</dbReference>
<feature type="domain" description="C2H2-type" evidence="10">
    <location>
        <begin position="183"/>
        <end position="212"/>
    </location>
</feature>
<reference evidence="11 12" key="1">
    <citation type="submission" date="2024-04" db="EMBL/GenBank/DDBJ databases">
        <title>genome sequences of Mucor flavus KT1a and Helicostylum pulchrum KT1b strains isolation_sourced from the surface of a dry-aged beef.</title>
        <authorList>
            <person name="Toyotome T."/>
            <person name="Hosono M."/>
            <person name="Torimaru M."/>
            <person name="Fukuda K."/>
            <person name="Mikami N."/>
        </authorList>
    </citation>
    <scope>NUCLEOTIDE SEQUENCE [LARGE SCALE GENOMIC DNA]</scope>
    <source>
        <strain evidence="11 12">KT1b</strain>
    </source>
</reference>
<keyword evidence="3" id="KW-0479">Metal-binding</keyword>
<dbReference type="Gene3D" id="3.30.160.60">
    <property type="entry name" value="Classic Zinc Finger"/>
    <property type="match status" value="4"/>
</dbReference>
<evidence type="ECO:0000256" key="2">
    <source>
        <dbReference type="ARBA" id="ARBA00010831"/>
    </source>
</evidence>
<dbReference type="PANTHER" id="PTHR45718">
    <property type="entry name" value="TRANSCRIPTIONAL ACTIVATOR CUBITUS INTERRUPTUS"/>
    <property type="match status" value="1"/>
</dbReference>
<keyword evidence="7" id="KW-0238">DNA-binding</keyword>
<comment type="similarity">
    <text evidence="2">Belongs to the GLI C2H2-type zinc-finger protein family.</text>
</comment>
<comment type="caution">
    <text evidence="11">The sequence shown here is derived from an EMBL/GenBank/DDBJ whole genome shotgun (WGS) entry which is preliminary data.</text>
</comment>
<evidence type="ECO:0000313" key="12">
    <source>
        <dbReference type="Proteomes" id="UP001476247"/>
    </source>
</evidence>
<evidence type="ECO:0000256" key="1">
    <source>
        <dbReference type="ARBA" id="ARBA00004123"/>
    </source>
</evidence>
<keyword evidence="12" id="KW-1185">Reference proteome</keyword>
<dbReference type="InterPro" id="IPR043359">
    <property type="entry name" value="GLI-like"/>
</dbReference>
<evidence type="ECO:0000256" key="9">
    <source>
        <dbReference type="PROSITE-ProRule" id="PRU00042"/>
    </source>
</evidence>
<organism evidence="11 12">
    <name type="scientific">Helicostylum pulchrum</name>
    <dbReference type="NCBI Taxonomy" id="562976"/>
    <lineage>
        <taxon>Eukaryota</taxon>
        <taxon>Fungi</taxon>
        <taxon>Fungi incertae sedis</taxon>
        <taxon>Mucoromycota</taxon>
        <taxon>Mucoromycotina</taxon>
        <taxon>Mucoromycetes</taxon>
        <taxon>Mucorales</taxon>
        <taxon>Mucorineae</taxon>
        <taxon>Mucoraceae</taxon>
        <taxon>Helicostylum</taxon>
    </lineage>
</organism>
<evidence type="ECO:0000259" key="10">
    <source>
        <dbReference type="PROSITE" id="PS50157"/>
    </source>
</evidence>
<protein>
    <recommendedName>
        <fullName evidence="10">C2H2-type domain-containing protein</fullName>
    </recommendedName>
</protein>
<dbReference type="EMBL" id="BAABUJ010000004">
    <property type="protein sequence ID" value="GAA5794750.1"/>
    <property type="molecule type" value="Genomic_DNA"/>
</dbReference>
<keyword evidence="5 9" id="KW-0863">Zinc-finger</keyword>
<evidence type="ECO:0000256" key="5">
    <source>
        <dbReference type="ARBA" id="ARBA00022771"/>
    </source>
</evidence>
<feature type="domain" description="C2H2-type" evidence="10">
    <location>
        <begin position="213"/>
        <end position="237"/>
    </location>
</feature>
<evidence type="ECO:0000256" key="3">
    <source>
        <dbReference type="ARBA" id="ARBA00022723"/>
    </source>
</evidence>
<accession>A0ABP9XKL8</accession>
<name>A0ABP9XKL8_9FUNG</name>
<dbReference type="InterPro" id="IPR036236">
    <property type="entry name" value="Znf_C2H2_sf"/>
</dbReference>
<gene>
    <name evidence="11" type="ORF">HPULCUR_000096</name>
</gene>
<evidence type="ECO:0000313" key="11">
    <source>
        <dbReference type="EMBL" id="GAA5794750.1"/>
    </source>
</evidence>
<evidence type="ECO:0000256" key="4">
    <source>
        <dbReference type="ARBA" id="ARBA00022737"/>
    </source>
</evidence>
<dbReference type="InterPro" id="IPR013087">
    <property type="entry name" value="Znf_C2H2_type"/>
</dbReference>
<keyword evidence="6" id="KW-0862">Zinc</keyword>
<dbReference type="Pfam" id="PF23561">
    <property type="entry name" value="zf-C2H2_15"/>
    <property type="match status" value="1"/>
</dbReference>
<feature type="domain" description="C2H2-type" evidence="10">
    <location>
        <begin position="150"/>
        <end position="182"/>
    </location>
</feature>
<evidence type="ECO:0000256" key="6">
    <source>
        <dbReference type="ARBA" id="ARBA00022833"/>
    </source>
</evidence>
<dbReference type="Proteomes" id="UP001476247">
    <property type="component" value="Unassembled WGS sequence"/>
</dbReference>
<dbReference type="Pfam" id="PF00096">
    <property type="entry name" value="zf-C2H2"/>
    <property type="match status" value="2"/>
</dbReference>
<comment type="subcellular location">
    <subcellularLocation>
        <location evidence="1">Nucleus</location>
    </subcellularLocation>
</comment>
<keyword evidence="8" id="KW-0539">Nucleus</keyword>
<dbReference type="SMART" id="SM00355">
    <property type="entry name" value="ZnF_C2H2"/>
    <property type="match status" value="4"/>
</dbReference>
<sequence length="324" mass="36857">MNLQQFTNDIKKGNAFTQQTIPSPPCSIPDQPYHLTSTQGLFDNNALLAQEMFLLNDTTRRTMKPYEAEKTTVIDPKQFDTMSREQLIARLVALEKEKHCITDDDENTTEDEQEPVRTCLWVNCGQKFDILQKLISHITEVHVGGGKATYRCEWQKCARSNKPFTKRHKMYNHLRTHTGERPFACPKPDCEKKFSRPDSLTTHIKTHSNVRPFVCLFPDCGKAYYHSRSLKKHEKIHETVAVPVQSVPTLTPSAPSATVTATATATVTAPPSYEQVMSTPGQVPFVDDPFYSQFNQQINYTFAQSLNNTYPINQNYMAPHPPSM</sequence>